<evidence type="ECO:0000313" key="3">
    <source>
        <dbReference type="Proteomes" id="UP001558632"/>
    </source>
</evidence>
<comment type="caution">
    <text evidence="2">The sequence shown here is derived from an EMBL/GenBank/DDBJ whole genome shotgun (WGS) entry which is preliminary data.</text>
</comment>
<organism evidence="2 3">
    <name type="scientific">Trichinella spiralis</name>
    <name type="common">Trichina worm</name>
    <dbReference type="NCBI Taxonomy" id="6334"/>
    <lineage>
        <taxon>Eukaryota</taxon>
        <taxon>Metazoa</taxon>
        <taxon>Ecdysozoa</taxon>
        <taxon>Nematoda</taxon>
        <taxon>Enoplea</taxon>
        <taxon>Dorylaimia</taxon>
        <taxon>Trichinellida</taxon>
        <taxon>Trichinellidae</taxon>
        <taxon>Trichinella</taxon>
    </lineage>
</organism>
<evidence type="ECO:0000256" key="1">
    <source>
        <dbReference type="SAM" id="SignalP"/>
    </source>
</evidence>
<accession>A0ABR3KU04</accession>
<protein>
    <submittedName>
        <fullName evidence="2">6-Hydroxy-7-prenyldeoxybrevianamide E synthase notC</fullName>
    </submittedName>
</protein>
<keyword evidence="1" id="KW-0732">Signal</keyword>
<sequence length="72" mass="8343">MHGLLLILFYISIEQIARGWDVGKKRMNANFCGRIFLALMRRIWALILLAVCWSRPAVRGELAVESERSRLI</sequence>
<feature type="chain" id="PRO_5045758708" evidence="1">
    <location>
        <begin position="20"/>
        <end position="72"/>
    </location>
</feature>
<keyword evidence="3" id="KW-1185">Reference proteome</keyword>
<proteinExistence type="predicted"/>
<gene>
    <name evidence="2" type="ORF">TSPI_03496</name>
</gene>
<name>A0ABR3KU04_TRISP</name>
<evidence type="ECO:0000313" key="2">
    <source>
        <dbReference type="EMBL" id="KAL1243069.1"/>
    </source>
</evidence>
<dbReference type="EMBL" id="JBEUSY010000170">
    <property type="protein sequence ID" value="KAL1243069.1"/>
    <property type="molecule type" value="Genomic_DNA"/>
</dbReference>
<feature type="signal peptide" evidence="1">
    <location>
        <begin position="1"/>
        <end position="19"/>
    </location>
</feature>
<dbReference type="Proteomes" id="UP001558632">
    <property type="component" value="Unassembled WGS sequence"/>
</dbReference>
<reference evidence="2 3" key="1">
    <citation type="submission" date="2024-07" db="EMBL/GenBank/DDBJ databases">
        <title>Enhanced genomic and transcriptomic resources for Trichinella pseudospiralis and T. spiralis underpin the discovery of pronounced molecular differences between stages and species.</title>
        <authorList>
            <person name="Pasi K.K."/>
            <person name="La Rosa G."/>
            <person name="Gomez-Morales M.A."/>
            <person name="Tosini F."/>
            <person name="Sumanam S."/>
            <person name="Young N.D."/>
            <person name="Chang B.C."/>
            <person name="Robin G.B."/>
        </authorList>
    </citation>
    <scope>NUCLEOTIDE SEQUENCE [LARGE SCALE GENOMIC DNA]</scope>
    <source>
        <strain evidence="2">ISS534</strain>
    </source>
</reference>